<dbReference type="GO" id="GO:0005634">
    <property type="term" value="C:nucleus"/>
    <property type="evidence" value="ECO:0007669"/>
    <property type="project" value="UniProtKB-SubCell"/>
</dbReference>
<comment type="subcellular location">
    <subcellularLocation>
        <location evidence="5">Nucleus</location>
    </subcellularLocation>
</comment>
<dbReference type="HAMAP" id="MF_03040">
    <property type="entry name" value="USB1"/>
    <property type="match status" value="1"/>
</dbReference>
<dbReference type="Proteomes" id="UP001281003">
    <property type="component" value="Unassembled WGS sequence"/>
</dbReference>
<feature type="compositionally biased region" description="Pro residues" evidence="6">
    <location>
        <begin position="50"/>
        <end position="63"/>
    </location>
</feature>
<keyword evidence="1 5" id="KW-0540">Nuclease</keyword>
<dbReference type="EMBL" id="JAUTDP010000014">
    <property type="protein sequence ID" value="KAK3388875.1"/>
    <property type="molecule type" value="Genomic_DNA"/>
</dbReference>
<organism evidence="7 8">
    <name type="scientific">Sordaria brevicollis</name>
    <dbReference type="NCBI Taxonomy" id="83679"/>
    <lineage>
        <taxon>Eukaryota</taxon>
        <taxon>Fungi</taxon>
        <taxon>Dikarya</taxon>
        <taxon>Ascomycota</taxon>
        <taxon>Pezizomycotina</taxon>
        <taxon>Sordariomycetes</taxon>
        <taxon>Sordariomycetidae</taxon>
        <taxon>Sordariales</taxon>
        <taxon>Sordariaceae</taxon>
        <taxon>Sordaria</taxon>
    </lineage>
</organism>
<feature type="region of interest" description="Disordered" evidence="6">
    <location>
        <begin position="1"/>
        <end position="101"/>
    </location>
</feature>
<comment type="similarity">
    <text evidence="5">Belongs to the 2H phosphoesterase superfamily. USB1 family.</text>
</comment>
<sequence>MKRSLVDYDSESGSELENGHLSAKLKTGLADIPGLSKRRQTGNAGSPDTAPAPKPTSPLPPLPDRFNDINPSNPRTTISDDPSLHQGRQRQVPHKPGNWPSHVYVEWVPGSGERDRLSSLVGKLQTRVASASQHDPDLKGIEIHTTLRDPELPVDKPLHISLSASFMLTTDNKDDFLKELKTAIKSTGVPQFMVGISGEVDWYRSEENARSFLVLRLREVHDSNDTASTADANPNPRLTSLLEQCNKTVKAYGEPPLYEGPDMGRRFHITIAWTHAHPTESLKQLTSLLLDDPLADNICTAFRIDKVKIKIGNNVTGLELQTA</sequence>
<evidence type="ECO:0000256" key="2">
    <source>
        <dbReference type="ARBA" id="ARBA00022801"/>
    </source>
</evidence>
<keyword evidence="8" id="KW-1185">Reference proteome</keyword>
<keyword evidence="2 5" id="KW-0378">Hydrolase</keyword>
<keyword evidence="3" id="KW-0456">Lyase</keyword>
<dbReference type="Pfam" id="PF09749">
    <property type="entry name" value="HVSL"/>
    <property type="match status" value="1"/>
</dbReference>
<evidence type="ECO:0000256" key="1">
    <source>
        <dbReference type="ARBA" id="ARBA00022722"/>
    </source>
</evidence>
<reference evidence="7" key="1">
    <citation type="journal article" date="2023" name="Mol. Phylogenet. Evol.">
        <title>Genome-scale phylogeny and comparative genomics of the fungal order Sordariales.</title>
        <authorList>
            <person name="Hensen N."/>
            <person name="Bonometti L."/>
            <person name="Westerberg I."/>
            <person name="Brannstrom I.O."/>
            <person name="Guillou S."/>
            <person name="Cros-Aarteil S."/>
            <person name="Calhoun S."/>
            <person name="Haridas S."/>
            <person name="Kuo A."/>
            <person name="Mondo S."/>
            <person name="Pangilinan J."/>
            <person name="Riley R."/>
            <person name="LaButti K."/>
            <person name="Andreopoulos B."/>
            <person name="Lipzen A."/>
            <person name="Chen C."/>
            <person name="Yan M."/>
            <person name="Daum C."/>
            <person name="Ng V."/>
            <person name="Clum A."/>
            <person name="Steindorff A."/>
            <person name="Ohm R.A."/>
            <person name="Martin F."/>
            <person name="Silar P."/>
            <person name="Natvig D.O."/>
            <person name="Lalanne C."/>
            <person name="Gautier V."/>
            <person name="Ament-Velasquez S.L."/>
            <person name="Kruys A."/>
            <person name="Hutchinson M.I."/>
            <person name="Powell A.J."/>
            <person name="Barry K."/>
            <person name="Miller A.N."/>
            <person name="Grigoriev I.V."/>
            <person name="Debuchy R."/>
            <person name="Gladieux P."/>
            <person name="Hiltunen Thoren M."/>
            <person name="Johannesson H."/>
        </authorList>
    </citation>
    <scope>NUCLEOTIDE SEQUENCE</scope>
    <source>
        <strain evidence="7">FGSC 1904</strain>
    </source>
</reference>
<dbReference type="EC" id="3.1.4.-" evidence="5"/>
<dbReference type="PANTHER" id="PTHR13522:SF3">
    <property type="entry name" value="U6 SNRNA PHOSPHODIESTERASE 1"/>
    <property type="match status" value="1"/>
</dbReference>
<dbReference type="GO" id="GO:0034477">
    <property type="term" value="P:U6 snRNA 3'-end processing"/>
    <property type="evidence" value="ECO:0007669"/>
    <property type="project" value="UniProtKB-UniRule"/>
</dbReference>
<feature type="active site" description="Proton donor/acceptor" evidence="5">
    <location>
        <position position="268"/>
    </location>
</feature>
<dbReference type="Gene3D" id="3.90.1140.10">
    <property type="entry name" value="Cyclic phosphodiesterase"/>
    <property type="match status" value="1"/>
</dbReference>
<protein>
    <recommendedName>
        <fullName evidence="5">U6 snRNA phosphodiesterase</fullName>
        <ecNumber evidence="5">3.1.4.-</ecNumber>
    </recommendedName>
</protein>
<dbReference type="GO" id="GO:1990838">
    <property type="term" value="F:poly(U)-specific exoribonuclease activity, producing 3' uridine cyclic phosphate ends"/>
    <property type="evidence" value="ECO:0007669"/>
    <property type="project" value="UniProtKB-UniRule"/>
</dbReference>
<reference evidence="7" key="2">
    <citation type="submission" date="2023-07" db="EMBL/GenBank/DDBJ databases">
        <authorList>
            <consortium name="Lawrence Berkeley National Laboratory"/>
            <person name="Haridas S."/>
            <person name="Hensen N."/>
            <person name="Bonometti L."/>
            <person name="Westerberg I."/>
            <person name="Brannstrom I.O."/>
            <person name="Guillou S."/>
            <person name="Cros-Aarteil S."/>
            <person name="Calhoun S."/>
            <person name="Kuo A."/>
            <person name="Mondo S."/>
            <person name="Pangilinan J."/>
            <person name="Riley R."/>
            <person name="LaButti K."/>
            <person name="Andreopoulos B."/>
            <person name="Lipzen A."/>
            <person name="Chen C."/>
            <person name="Yanf M."/>
            <person name="Daum C."/>
            <person name="Ng V."/>
            <person name="Clum A."/>
            <person name="Steindorff A."/>
            <person name="Ohm R."/>
            <person name="Martin F."/>
            <person name="Silar P."/>
            <person name="Natvig D."/>
            <person name="Lalanne C."/>
            <person name="Gautier V."/>
            <person name="Ament-velasquez S.L."/>
            <person name="Kruys A."/>
            <person name="Hutchinson M.I."/>
            <person name="Powell A.J."/>
            <person name="Barry K."/>
            <person name="Miller A.N."/>
            <person name="Grigoriev I.V."/>
            <person name="Debuchy R."/>
            <person name="Gladieux P."/>
            <person name="Thoren M.H."/>
            <person name="Johannesson H."/>
        </authorList>
    </citation>
    <scope>NUCLEOTIDE SEQUENCE</scope>
    <source>
        <strain evidence="7">FGSC 1904</strain>
    </source>
</reference>
<dbReference type="PANTHER" id="PTHR13522">
    <property type="entry name" value="U6 SNRNA PHOSPHODIESTERASE 1"/>
    <property type="match status" value="1"/>
</dbReference>
<comment type="function">
    <text evidence="5">Phosphodiesterase responsible for the U6 snRNA 3' end processing. Acts as an exoribonuclease (RNase) responsible for trimming the poly(U) tract of the last nucleotides in the pre-U6 snRNA molecule, leading to the formation of mature U6 snRNA.</text>
</comment>
<evidence type="ECO:0000256" key="4">
    <source>
        <dbReference type="ARBA" id="ARBA00023242"/>
    </source>
</evidence>
<accession>A0AAE0NWQ9</accession>
<proteinExistence type="inferred from homology"/>
<evidence type="ECO:0000256" key="5">
    <source>
        <dbReference type="HAMAP-Rule" id="MF_03040"/>
    </source>
</evidence>
<evidence type="ECO:0000256" key="3">
    <source>
        <dbReference type="ARBA" id="ARBA00023239"/>
    </source>
</evidence>
<dbReference type="GO" id="GO:0016829">
    <property type="term" value="F:lyase activity"/>
    <property type="evidence" value="ECO:0007669"/>
    <property type="project" value="UniProtKB-KW"/>
</dbReference>
<feature type="compositionally biased region" description="Polar residues" evidence="6">
    <location>
        <begin position="69"/>
        <end position="80"/>
    </location>
</feature>
<comment type="caution">
    <text evidence="7">The sequence shown here is derived from an EMBL/GenBank/DDBJ whole genome shotgun (WGS) entry which is preliminary data.</text>
</comment>
<dbReference type="InterPro" id="IPR027521">
    <property type="entry name" value="Usb1"/>
</dbReference>
<evidence type="ECO:0000256" key="6">
    <source>
        <dbReference type="SAM" id="MobiDB-lite"/>
    </source>
</evidence>
<name>A0AAE0NWQ9_SORBR</name>
<keyword evidence="4 5" id="KW-0539">Nucleus</keyword>
<evidence type="ECO:0000313" key="7">
    <source>
        <dbReference type="EMBL" id="KAK3388875.1"/>
    </source>
</evidence>
<dbReference type="AlphaFoldDB" id="A0AAE0NWQ9"/>
<feature type="active site" description="Proton donor/acceptor" evidence="5">
    <location>
        <position position="159"/>
    </location>
</feature>
<gene>
    <name evidence="5" type="primary">USB1</name>
    <name evidence="7" type="ORF">B0T20DRAFT_87307</name>
</gene>
<evidence type="ECO:0000313" key="8">
    <source>
        <dbReference type="Proteomes" id="UP001281003"/>
    </source>
</evidence>